<sequence>MINKIMTTRFLSGISFYSFLPFFSLYLINEKNLEESDVAIIILTFLFISRSLSLFTHFIIDFINYKKTLFFSYLISSSFIISIYFTSSFYILLLSSAFIGAGFSIANVGTSLFIAENSHHSQRVKNFSILNVIVNISSAVGGAAGEWFYHGSYSSVIFLPSAIMCVAALYSLTLTDKKHTSPMQDQPTEATTRFLAWGLFLCYSSIPFFMLGLVFRNLAYLFELHYQGARNYISVAYLFALNASMIILLQIKVTQFIDKQKKSHQAIIYKCSLILIAILLLFLNFNALVSLYLLIILFTFSELIWSPYNNSLAIEKCPFTRKKLSLSICLFFWGLAESLGAYIGIIANDVQIHIYIPITLFLLLISLFAAEYSISLRRSDENHPISRM</sequence>
<dbReference type="InterPro" id="IPR050171">
    <property type="entry name" value="MFS_Transporters"/>
</dbReference>
<protein>
    <submittedName>
        <fullName evidence="8">Transporter, major facilitator family protein</fullName>
    </submittedName>
</protein>
<comment type="subcellular location">
    <subcellularLocation>
        <location evidence="1">Cell membrane</location>
        <topology evidence="1">Multi-pass membrane protein</topology>
    </subcellularLocation>
</comment>
<gene>
    <name evidence="8" type="ORF">HMPREF1563_2473</name>
</gene>
<feature type="transmembrane region" description="Helical" evidence="7">
    <location>
        <begin position="155"/>
        <end position="173"/>
    </location>
</feature>
<feature type="transmembrane region" description="Helical" evidence="7">
    <location>
        <begin position="40"/>
        <end position="63"/>
    </location>
</feature>
<dbReference type="InterPro" id="IPR011701">
    <property type="entry name" value="MFS"/>
</dbReference>
<dbReference type="Gene3D" id="1.20.1250.20">
    <property type="entry name" value="MFS general substrate transporter like domains"/>
    <property type="match status" value="1"/>
</dbReference>
<feature type="transmembrane region" description="Helical" evidence="7">
    <location>
        <begin position="326"/>
        <end position="346"/>
    </location>
</feature>
<feature type="transmembrane region" description="Helical" evidence="7">
    <location>
        <begin position="352"/>
        <end position="370"/>
    </location>
</feature>
<dbReference type="AlphaFoldDB" id="A0AAV3M9B3"/>
<keyword evidence="4 7" id="KW-0812">Transmembrane</keyword>
<evidence type="ECO:0000256" key="7">
    <source>
        <dbReference type="SAM" id="Phobius"/>
    </source>
</evidence>
<dbReference type="InterPro" id="IPR036259">
    <property type="entry name" value="MFS_trans_sf"/>
</dbReference>
<dbReference type="PANTHER" id="PTHR23517">
    <property type="entry name" value="RESISTANCE PROTEIN MDTM, PUTATIVE-RELATED-RELATED"/>
    <property type="match status" value="1"/>
</dbReference>
<feature type="transmembrane region" description="Helical" evidence="7">
    <location>
        <begin position="289"/>
        <end position="305"/>
    </location>
</feature>
<dbReference type="SUPFAM" id="SSF103473">
    <property type="entry name" value="MFS general substrate transporter"/>
    <property type="match status" value="1"/>
</dbReference>
<feature type="transmembrane region" description="Helical" evidence="7">
    <location>
        <begin position="194"/>
        <end position="215"/>
    </location>
</feature>
<dbReference type="Proteomes" id="UP000022311">
    <property type="component" value="Unassembled WGS sequence"/>
</dbReference>
<feature type="transmembrane region" description="Helical" evidence="7">
    <location>
        <begin position="97"/>
        <end position="115"/>
    </location>
</feature>
<dbReference type="Pfam" id="PF07690">
    <property type="entry name" value="MFS_1"/>
    <property type="match status" value="1"/>
</dbReference>
<dbReference type="GO" id="GO:0005886">
    <property type="term" value="C:plasma membrane"/>
    <property type="evidence" value="ECO:0007669"/>
    <property type="project" value="UniProtKB-SubCell"/>
</dbReference>
<feature type="transmembrane region" description="Helical" evidence="7">
    <location>
        <begin position="7"/>
        <end position="28"/>
    </location>
</feature>
<name>A0AAV3M9B3_9GAMM</name>
<keyword evidence="5 7" id="KW-1133">Transmembrane helix</keyword>
<evidence type="ECO:0000256" key="4">
    <source>
        <dbReference type="ARBA" id="ARBA00022692"/>
    </source>
</evidence>
<dbReference type="GO" id="GO:0022857">
    <property type="term" value="F:transmembrane transporter activity"/>
    <property type="evidence" value="ECO:0007669"/>
    <property type="project" value="InterPro"/>
</dbReference>
<evidence type="ECO:0000313" key="8">
    <source>
        <dbReference type="EMBL" id="EUD12612.1"/>
    </source>
</evidence>
<keyword evidence="2" id="KW-0813">Transport</keyword>
<evidence type="ECO:0000313" key="9">
    <source>
        <dbReference type="Proteomes" id="UP000022311"/>
    </source>
</evidence>
<evidence type="ECO:0000256" key="3">
    <source>
        <dbReference type="ARBA" id="ARBA00022475"/>
    </source>
</evidence>
<dbReference type="EMBL" id="JALD01000010">
    <property type="protein sequence ID" value="EUD12612.1"/>
    <property type="molecule type" value="Genomic_DNA"/>
</dbReference>
<comment type="caution">
    <text evidence="8">The sequence shown here is derived from an EMBL/GenBank/DDBJ whole genome shotgun (WGS) entry which is preliminary data.</text>
</comment>
<feature type="transmembrane region" description="Helical" evidence="7">
    <location>
        <begin position="70"/>
        <end position="91"/>
    </location>
</feature>
<feature type="transmembrane region" description="Helical" evidence="7">
    <location>
        <begin position="127"/>
        <end position="149"/>
    </location>
</feature>
<organism evidence="8 9">
    <name type="scientific">Providencia alcalifaciens 205/92</name>
    <dbReference type="NCBI Taxonomy" id="1256988"/>
    <lineage>
        <taxon>Bacteria</taxon>
        <taxon>Pseudomonadati</taxon>
        <taxon>Pseudomonadota</taxon>
        <taxon>Gammaproteobacteria</taxon>
        <taxon>Enterobacterales</taxon>
        <taxon>Morganellaceae</taxon>
        <taxon>Providencia</taxon>
    </lineage>
</organism>
<keyword evidence="3" id="KW-1003">Cell membrane</keyword>
<accession>A0AAV3M9B3</accession>
<proteinExistence type="predicted"/>
<keyword evidence="6 7" id="KW-0472">Membrane</keyword>
<feature type="transmembrane region" description="Helical" evidence="7">
    <location>
        <begin position="235"/>
        <end position="254"/>
    </location>
</feature>
<evidence type="ECO:0000256" key="5">
    <source>
        <dbReference type="ARBA" id="ARBA00022989"/>
    </source>
</evidence>
<dbReference type="RefSeq" id="WP_230085735.1">
    <property type="nucleotide sequence ID" value="NZ_JALD01000010.1"/>
</dbReference>
<evidence type="ECO:0000256" key="2">
    <source>
        <dbReference type="ARBA" id="ARBA00022448"/>
    </source>
</evidence>
<dbReference type="PANTHER" id="PTHR23517:SF3">
    <property type="entry name" value="INTEGRAL MEMBRANE TRANSPORT PROTEIN"/>
    <property type="match status" value="1"/>
</dbReference>
<evidence type="ECO:0000256" key="6">
    <source>
        <dbReference type="ARBA" id="ARBA00023136"/>
    </source>
</evidence>
<evidence type="ECO:0000256" key="1">
    <source>
        <dbReference type="ARBA" id="ARBA00004651"/>
    </source>
</evidence>
<feature type="transmembrane region" description="Helical" evidence="7">
    <location>
        <begin position="266"/>
        <end position="283"/>
    </location>
</feature>
<reference evidence="8 9" key="1">
    <citation type="submission" date="2014-01" db="EMBL/GenBank/DDBJ databases">
        <authorList>
            <person name="Durkin A.S."/>
            <person name="McCorrison J."/>
            <person name="Torralba M."/>
            <person name="Gillis M."/>
            <person name="Haft D.H."/>
            <person name="Methe B."/>
            <person name="Sutton G."/>
            <person name="Nelson K.E."/>
        </authorList>
    </citation>
    <scope>NUCLEOTIDE SEQUENCE [LARGE SCALE GENOMIC DNA]</scope>
    <source>
        <strain evidence="8 9">205/92</strain>
    </source>
</reference>